<feature type="region of interest" description="Disordered" evidence="5">
    <location>
        <begin position="476"/>
        <end position="501"/>
    </location>
</feature>
<feature type="domain" description="FAD-binding" evidence="7">
    <location>
        <begin position="6"/>
        <end position="187"/>
    </location>
</feature>
<dbReference type="PANTHER" id="PTHR47356:SF2">
    <property type="entry name" value="FAD-BINDING DOMAIN-CONTAINING PROTEIN-RELATED"/>
    <property type="match status" value="1"/>
</dbReference>
<name>A0A9P6FI66_9FUNG</name>
<proteinExistence type="inferred from homology"/>
<sequence length="585" mass="65268">MPTSPKTRVLIVGGGLGGLVLAILLQRAGIDYLVLEQSVLIRPIGSVIALSPLVLPLMEQLGLLDEIKLLSKPLGKITILRDDLSVVGNIVANSKHMDYQQRYGHYGQCITRPDLYNILLSKIPKERIHLGKRFVNSQNIIDPATRICHQVQVRCSDGSLYLADVLVGADGASSAVRQSLFRQIKEEHGNGIGGHGHSQKPLPKQDQEEQRYKQVALVGVTSSLNLKRYPDLGETFSQFKVILNRHSPYMSWFMPVVGNRYCWLVTRTLEKSTLIHSNNSKESEWGPDATDEMSKAVRHLKGPDEGGQGTVGDLVDATDRQLISKVMLEERIFRTWYGGRTILLGDGTPSPAAPATPSIPSSNRHRTDSVHTSSLSSTVITWTVKDLHRKVFKPYYQARLPVVREAVDSSSTFGTLLVKDGWLAEVKRKLVFTIQDSWMGRSLVDRAHAHRIQATFLKLAPDRGSVPPSQGKIVVALKEGDGGGGGSEEEEDRYQDMDSSEGRRRLDMQLLQLQQVQQMKQQQQQPHLYRHHEDQQGEQEDSNQQHQAICNKHSDSTHHQYSTTQDKGHAQVDEFMTGLSSTIVL</sequence>
<feature type="transmembrane region" description="Helical" evidence="6">
    <location>
        <begin position="9"/>
        <end position="28"/>
    </location>
</feature>
<dbReference type="InterPro" id="IPR036188">
    <property type="entry name" value="FAD/NAD-bd_sf"/>
</dbReference>
<comment type="similarity">
    <text evidence="1">Belongs to the paxM FAD-dependent monooxygenase family.</text>
</comment>
<evidence type="ECO:0000256" key="2">
    <source>
        <dbReference type="ARBA" id="ARBA00022630"/>
    </source>
</evidence>
<reference evidence="8" key="1">
    <citation type="journal article" date="2020" name="Fungal Divers.">
        <title>Resolving the Mortierellaceae phylogeny through synthesis of multi-gene phylogenetics and phylogenomics.</title>
        <authorList>
            <person name="Vandepol N."/>
            <person name="Liber J."/>
            <person name="Desiro A."/>
            <person name="Na H."/>
            <person name="Kennedy M."/>
            <person name="Barry K."/>
            <person name="Grigoriev I.V."/>
            <person name="Miller A.N."/>
            <person name="O'Donnell K."/>
            <person name="Stajich J.E."/>
            <person name="Bonito G."/>
        </authorList>
    </citation>
    <scope>NUCLEOTIDE SEQUENCE</scope>
    <source>
        <strain evidence="8">NRRL 2591</strain>
    </source>
</reference>
<evidence type="ECO:0000313" key="9">
    <source>
        <dbReference type="Proteomes" id="UP000723463"/>
    </source>
</evidence>
<evidence type="ECO:0000256" key="1">
    <source>
        <dbReference type="ARBA" id="ARBA00007992"/>
    </source>
</evidence>
<keyword evidence="4" id="KW-0560">Oxidoreductase</keyword>
<organism evidence="8 9">
    <name type="scientific">Mortierella hygrophila</name>
    <dbReference type="NCBI Taxonomy" id="979708"/>
    <lineage>
        <taxon>Eukaryota</taxon>
        <taxon>Fungi</taxon>
        <taxon>Fungi incertae sedis</taxon>
        <taxon>Mucoromycota</taxon>
        <taxon>Mortierellomycotina</taxon>
        <taxon>Mortierellomycetes</taxon>
        <taxon>Mortierellales</taxon>
        <taxon>Mortierellaceae</taxon>
        <taxon>Mortierella</taxon>
    </lineage>
</organism>
<dbReference type="Gene3D" id="3.50.50.60">
    <property type="entry name" value="FAD/NAD(P)-binding domain"/>
    <property type="match status" value="1"/>
</dbReference>
<dbReference type="Proteomes" id="UP000723463">
    <property type="component" value="Unassembled WGS sequence"/>
</dbReference>
<dbReference type="Pfam" id="PF01494">
    <property type="entry name" value="FAD_binding_3"/>
    <property type="match status" value="1"/>
</dbReference>
<dbReference type="AlphaFoldDB" id="A0A9P6FI66"/>
<dbReference type="EMBL" id="JAAAXW010000003">
    <property type="protein sequence ID" value="KAF9551629.1"/>
    <property type="molecule type" value="Genomic_DNA"/>
</dbReference>
<dbReference type="InterPro" id="IPR050562">
    <property type="entry name" value="FAD_mOase_fung"/>
</dbReference>
<dbReference type="PRINTS" id="PR00420">
    <property type="entry name" value="RNGMNOXGNASE"/>
</dbReference>
<feature type="region of interest" description="Disordered" evidence="5">
    <location>
        <begin position="348"/>
        <end position="370"/>
    </location>
</feature>
<dbReference type="InterPro" id="IPR002938">
    <property type="entry name" value="FAD-bd"/>
</dbReference>
<feature type="region of interest" description="Disordered" evidence="5">
    <location>
        <begin position="188"/>
        <end position="208"/>
    </location>
</feature>
<evidence type="ECO:0000256" key="6">
    <source>
        <dbReference type="SAM" id="Phobius"/>
    </source>
</evidence>
<dbReference type="SUPFAM" id="SSF51905">
    <property type="entry name" value="FAD/NAD(P)-binding domain"/>
    <property type="match status" value="1"/>
</dbReference>
<dbReference type="PANTHER" id="PTHR47356">
    <property type="entry name" value="FAD-DEPENDENT MONOOXYGENASE ASQG-RELATED"/>
    <property type="match status" value="1"/>
</dbReference>
<feature type="region of interest" description="Disordered" evidence="5">
    <location>
        <begin position="514"/>
        <end position="547"/>
    </location>
</feature>
<keyword evidence="9" id="KW-1185">Reference proteome</keyword>
<keyword evidence="6" id="KW-0812">Transmembrane</keyword>
<keyword evidence="2" id="KW-0285">Flavoprotein</keyword>
<dbReference type="GO" id="GO:0004497">
    <property type="term" value="F:monooxygenase activity"/>
    <property type="evidence" value="ECO:0007669"/>
    <property type="project" value="InterPro"/>
</dbReference>
<evidence type="ECO:0000313" key="8">
    <source>
        <dbReference type="EMBL" id="KAF9551629.1"/>
    </source>
</evidence>
<gene>
    <name evidence="8" type="ORF">EC957_006522</name>
</gene>
<keyword evidence="6" id="KW-0472">Membrane</keyword>
<feature type="compositionally biased region" description="Low complexity" evidence="5">
    <location>
        <begin position="514"/>
        <end position="525"/>
    </location>
</feature>
<keyword evidence="3" id="KW-0274">FAD</keyword>
<feature type="compositionally biased region" description="Low complexity" evidence="5">
    <location>
        <begin position="348"/>
        <end position="362"/>
    </location>
</feature>
<evidence type="ECO:0000256" key="5">
    <source>
        <dbReference type="SAM" id="MobiDB-lite"/>
    </source>
</evidence>
<dbReference type="GO" id="GO:0071949">
    <property type="term" value="F:FAD binding"/>
    <property type="evidence" value="ECO:0007669"/>
    <property type="project" value="InterPro"/>
</dbReference>
<evidence type="ECO:0000256" key="4">
    <source>
        <dbReference type="ARBA" id="ARBA00023002"/>
    </source>
</evidence>
<comment type="caution">
    <text evidence="8">The sequence shown here is derived from an EMBL/GenBank/DDBJ whole genome shotgun (WGS) entry which is preliminary data.</text>
</comment>
<evidence type="ECO:0000256" key="3">
    <source>
        <dbReference type="ARBA" id="ARBA00022827"/>
    </source>
</evidence>
<protein>
    <recommendedName>
        <fullName evidence="7">FAD-binding domain-containing protein</fullName>
    </recommendedName>
</protein>
<keyword evidence="6" id="KW-1133">Transmembrane helix</keyword>
<evidence type="ECO:0000259" key="7">
    <source>
        <dbReference type="Pfam" id="PF01494"/>
    </source>
</evidence>
<accession>A0A9P6FI66</accession>